<dbReference type="InterPro" id="IPR025929">
    <property type="entry name" value="INSIG_fam"/>
</dbReference>
<feature type="transmembrane region" description="Helical" evidence="8">
    <location>
        <begin position="148"/>
        <end position="168"/>
    </location>
</feature>
<sequence>MADIDPGVHIVRPIPRRPFRLSLDSASSCDAAACHHDHSALTPPSPLHHEASPSSLAPPLDALSRPQSTLNLTSSTLMGIYSQAAAANPPSRDELVIDTPWGTGAQTPVRRSGIDDATYQLMRDRAHSQRHRRAITSTPRTRAALDTLSSLALLFVLGCGYGALVGTLHGDEQQEAQLRSYYIRPGLNWRYLTFWGAAGALLGSSLPWLDRVWEKTVAGDEADLYPSRKESCVGTDWTLVMRAVGAFVGIVFAIRKLAWASTLQAWCSRLL</sequence>
<evidence type="ECO:0000256" key="1">
    <source>
        <dbReference type="ARBA" id="ARBA00004477"/>
    </source>
</evidence>
<dbReference type="Proteomes" id="UP000224854">
    <property type="component" value="Unassembled WGS sequence"/>
</dbReference>
<name>A0A2C5Y4K1_9HYPO</name>
<keyword evidence="4" id="KW-0256">Endoplasmic reticulum</keyword>
<evidence type="ECO:0000256" key="7">
    <source>
        <dbReference type="SAM" id="MobiDB-lite"/>
    </source>
</evidence>
<dbReference type="PANTHER" id="PTHR15301">
    <property type="entry name" value="INSULIN-INDUCED GENE 1"/>
    <property type="match status" value="1"/>
</dbReference>
<keyword evidence="10" id="KW-1185">Reference proteome</keyword>
<dbReference type="Pfam" id="PF07281">
    <property type="entry name" value="INSIG"/>
    <property type="match status" value="1"/>
</dbReference>
<dbReference type="AlphaFoldDB" id="A0A2C5Y4K1"/>
<evidence type="ECO:0000256" key="2">
    <source>
        <dbReference type="ARBA" id="ARBA00007475"/>
    </source>
</evidence>
<keyword evidence="6 8" id="KW-0472">Membrane</keyword>
<dbReference type="GO" id="GO:0016126">
    <property type="term" value="P:sterol biosynthetic process"/>
    <property type="evidence" value="ECO:0007669"/>
    <property type="project" value="TreeGrafter"/>
</dbReference>
<comment type="similarity">
    <text evidence="2">Belongs to the INSIG family.</text>
</comment>
<dbReference type="OrthoDB" id="205546at2759"/>
<keyword evidence="5 8" id="KW-1133">Transmembrane helix</keyword>
<protein>
    <submittedName>
        <fullName evidence="9">Uncharacterized protein</fullName>
    </submittedName>
</protein>
<gene>
    <name evidence="9" type="ORF">CDD82_2029</name>
</gene>
<evidence type="ECO:0000256" key="4">
    <source>
        <dbReference type="ARBA" id="ARBA00022824"/>
    </source>
</evidence>
<reference evidence="9 10" key="1">
    <citation type="submission" date="2017-06" db="EMBL/GenBank/DDBJ databases">
        <title>Ant-infecting Ophiocordyceps genomes reveal a high diversity of potential behavioral manipulation genes and a possible major role for enterotoxins.</title>
        <authorList>
            <person name="De Bekker C."/>
            <person name="Evans H.C."/>
            <person name="Brachmann A."/>
            <person name="Hughes D.P."/>
        </authorList>
    </citation>
    <scope>NUCLEOTIDE SEQUENCE [LARGE SCALE GENOMIC DNA]</scope>
    <source>
        <strain evidence="9 10">1348a</strain>
    </source>
</reference>
<feature type="transmembrane region" description="Helical" evidence="8">
    <location>
        <begin position="189"/>
        <end position="209"/>
    </location>
</feature>
<evidence type="ECO:0000256" key="6">
    <source>
        <dbReference type="ARBA" id="ARBA00023136"/>
    </source>
</evidence>
<feature type="transmembrane region" description="Helical" evidence="8">
    <location>
        <begin position="237"/>
        <end position="254"/>
    </location>
</feature>
<comment type="subcellular location">
    <subcellularLocation>
        <location evidence="1">Endoplasmic reticulum membrane</location>
        <topology evidence="1">Multi-pass membrane protein</topology>
    </subcellularLocation>
</comment>
<keyword evidence="3 8" id="KW-0812">Transmembrane</keyword>
<dbReference type="EMBL" id="NJEU01001679">
    <property type="protein sequence ID" value="PHH62162.1"/>
    <property type="molecule type" value="Genomic_DNA"/>
</dbReference>
<evidence type="ECO:0000256" key="8">
    <source>
        <dbReference type="SAM" id="Phobius"/>
    </source>
</evidence>
<evidence type="ECO:0000256" key="5">
    <source>
        <dbReference type="ARBA" id="ARBA00022989"/>
    </source>
</evidence>
<accession>A0A2C5Y4K1</accession>
<dbReference type="GO" id="GO:0005789">
    <property type="term" value="C:endoplasmic reticulum membrane"/>
    <property type="evidence" value="ECO:0007669"/>
    <property type="project" value="UniProtKB-SubCell"/>
</dbReference>
<feature type="region of interest" description="Disordered" evidence="7">
    <location>
        <begin position="36"/>
        <end position="65"/>
    </location>
</feature>
<evidence type="ECO:0000256" key="3">
    <source>
        <dbReference type="ARBA" id="ARBA00022692"/>
    </source>
</evidence>
<evidence type="ECO:0000313" key="9">
    <source>
        <dbReference type="EMBL" id="PHH62162.1"/>
    </source>
</evidence>
<proteinExistence type="inferred from homology"/>
<dbReference type="PANTHER" id="PTHR15301:SF3">
    <property type="entry name" value="PROTEIN NSG1-RELATED"/>
    <property type="match status" value="1"/>
</dbReference>
<organism evidence="9 10">
    <name type="scientific">Ophiocordyceps australis</name>
    <dbReference type="NCBI Taxonomy" id="1399860"/>
    <lineage>
        <taxon>Eukaryota</taxon>
        <taxon>Fungi</taxon>
        <taxon>Dikarya</taxon>
        <taxon>Ascomycota</taxon>
        <taxon>Pezizomycotina</taxon>
        <taxon>Sordariomycetes</taxon>
        <taxon>Hypocreomycetidae</taxon>
        <taxon>Hypocreales</taxon>
        <taxon>Ophiocordycipitaceae</taxon>
        <taxon>Ophiocordyceps</taxon>
    </lineage>
</organism>
<evidence type="ECO:0000313" key="10">
    <source>
        <dbReference type="Proteomes" id="UP000224854"/>
    </source>
</evidence>
<comment type="caution">
    <text evidence="9">The sequence shown here is derived from an EMBL/GenBank/DDBJ whole genome shotgun (WGS) entry which is preliminary data.</text>
</comment>